<dbReference type="InterPro" id="IPR003018">
    <property type="entry name" value="GAF"/>
</dbReference>
<evidence type="ECO:0000256" key="14">
    <source>
        <dbReference type="PIRNR" id="PIRNR003167"/>
    </source>
</evidence>
<dbReference type="InterPro" id="IPR029095">
    <property type="entry name" value="NarX-like_N"/>
</dbReference>
<dbReference type="InterPro" id="IPR029016">
    <property type="entry name" value="GAF-like_dom_sf"/>
</dbReference>
<evidence type="ECO:0000313" key="20">
    <source>
        <dbReference type="EMBL" id="PAT42056.1"/>
    </source>
</evidence>
<evidence type="ECO:0000256" key="4">
    <source>
        <dbReference type="ARBA" id="ARBA00022519"/>
    </source>
</evidence>
<evidence type="ECO:0000256" key="2">
    <source>
        <dbReference type="ARBA" id="ARBA00004429"/>
    </source>
</evidence>
<evidence type="ECO:0000256" key="7">
    <source>
        <dbReference type="ARBA" id="ARBA00022692"/>
    </source>
</evidence>
<keyword evidence="4 14" id="KW-0997">Cell inner membrane</keyword>
<comment type="subcellular location">
    <subcellularLocation>
        <location evidence="2">Cell inner membrane</location>
        <topology evidence="2">Multi-pass membrane protein</topology>
    </subcellularLocation>
</comment>
<dbReference type="Gene3D" id="1.10.8.500">
    <property type="entry name" value="HAMP domain in histidine kinase"/>
    <property type="match status" value="1"/>
</dbReference>
<evidence type="ECO:0000256" key="6">
    <source>
        <dbReference type="ARBA" id="ARBA00022679"/>
    </source>
</evidence>
<dbReference type="GO" id="GO:0000155">
    <property type="term" value="F:phosphorelay sensor kinase activity"/>
    <property type="evidence" value="ECO:0007669"/>
    <property type="project" value="UniProtKB-UniRule"/>
</dbReference>
<evidence type="ECO:0000256" key="9">
    <source>
        <dbReference type="ARBA" id="ARBA00022777"/>
    </source>
</evidence>
<evidence type="ECO:0000256" key="16">
    <source>
        <dbReference type="SAM" id="MobiDB-lite"/>
    </source>
</evidence>
<protein>
    <recommendedName>
        <fullName evidence="14">Sensor protein</fullName>
        <ecNumber evidence="14">2.7.13.3</ecNumber>
    </recommendedName>
</protein>
<keyword evidence="15" id="KW-0175">Coiled coil</keyword>
<feature type="domain" description="Histidine kinase" evidence="18">
    <location>
        <begin position="501"/>
        <end position="695"/>
    </location>
</feature>
<feature type="compositionally biased region" description="Low complexity" evidence="16">
    <location>
        <begin position="1"/>
        <end position="12"/>
    </location>
</feature>
<name>A0A2A2AW46_9BURK</name>
<dbReference type="InterPro" id="IPR016380">
    <property type="entry name" value="Sig_transdc_His_kin_NarX/NarQ"/>
</dbReference>
<dbReference type="Pfam" id="PF07730">
    <property type="entry name" value="HisKA_3"/>
    <property type="match status" value="1"/>
</dbReference>
<dbReference type="Pfam" id="PF02518">
    <property type="entry name" value="HATPase_c"/>
    <property type="match status" value="1"/>
</dbReference>
<dbReference type="PROSITE" id="PS50109">
    <property type="entry name" value="HIS_KIN"/>
    <property type="match status" value="1"/>
</dbReference>
<keyword evidence="10 14" id="KW-0067">ATP-binding</keyword>
<keyword evidence="5" id="KW-0597">Phosphoprotein</keyword>
<dbReference type="GO" id="GO:0005886">
    <property type="term" value="C:plasma membrane"/>
    <property type="evidence" value="ECO:0007669"/>
    <property type="project" value="UniProtKB-SubCell"/>
</dbReference>
<dbReference type="Gene3D" id="1.20.120.960">
    <property type="entry name" value="Histidine kinase NarX, sensor domain"/>
    <property type="match status" value="1"/>
</dbReference>
<feature type="domain" description="HAMP" evidence="19">
    <location>
        <begin position="253"/>
        <end position="305"/>
    </location>
</feature>
<organism evidence="20 21">
    <name type="scientific">Vandammella animalimorsus</name>
    <dbReference type="NCBI Taxonomy" id="2029117"/>
    <lineage>
        <taxon>Bacteria</taxon>
        <taxon>Pseudomonadati</taxon>
        <taxon>Pseudomonadota</taxon>
        <taxon>Betaproteobacteria</taxon>
        <taxon>Burkholderiales</taxon>
        <taxon>Comamonadaceae</taxon>
        <taxon>Vandammella</taxon>
    </lineage>
</organism>
<dbReference type="PANTHER" id="PTHR24421">
    <property type="entry name" value="NITRATE/NITRITE SENSOR PROTEIN NARX-RELATED"/>
    <property type="match status" value="1"/>
</dbReference>
<keyword evidence="9 14" id="KW-0418">Kinase</keyword>
<evidence type="ECO:0000259" key="18">
    <source>
        <dbReference type="PROSITE" id="PS50109"/>
    </source>
</evidence>
<evidence type="ECO:0000313" key="21">
    <source>
        <dbReference type="Proteomes" id="UP000218439"/>
    </source>
</evidence>
<feature type="region of interest" description="Disordered" evidence="16">
    <location>
        <begin position="1"/>
        <end position="27"/>
    </location>
</feature>
<sequence length="699" mass="76304">MTAALDADAALAGPGRERPDAAPSASAAPVAAAAAANVADTAGRSPWQQADGQSGKPAQPLVARIVAVALLALVLMLCMIGSTLWLAWRLEGAAAAINDTGSLRMQAHRIAVELLRAGPQWRQTRPMGQGGMDLTAHVRGLADALQQSLQLIEQGDAQRPLLLPRTPAIQAEFARVQQYWQGTARPAIEQALHSGDAGAYLAALPELVLRIEALVAQIEQDSARKTTALNLAQGLLLLLAVLGTLAMIYLLYRWIVAPVMRLREGLQSMAAHQFGTRLAVQRNDEFGLLAAGYNQMADELQSLYQGLEQRVAEKTARLAAQNHQIGALYDMAAFLNQPNDIEAMCEGFLQRVMAQFEAQGASIRTLDAGSERLSLVTAVGLSSALTEAEHCMRVRDCHCGQATLQQQVLFVRDLSHLPEAAAPNCRHEGFASVAVFRIVAREAVLGSFSLHFRGPRELQPAQRQLLQSLGQLLGVALENRRLDAKARELAVVQERSLVAQGLHDSLAQGLNFLNLQLQLLEDAVRRQDAQEVDEILPLLRTGVEESYQDVRELLSNFRSKLEQGDFCELIEDTVQRFRRQSGCEIALELHYAQGAPLAPEQQLQVLFLLQEALSNVRKHAQARRVCVRIDNARDFTLDVQDDGQGYDPEEVSTRSDAHVGMRIMRERAARMNAHLLLDSAPGAGARVRLTLPASERQPA</sequence>
<evidence type="ECO:0000256" key="11">
    <source>
        <dbReference type="ARBA" id="ARBA00022989"/>
    </source>
</evidence>
<dbReference type="AlphaFoldDB" id="A0A2A2AW46"/>
<dbReference type="SUPFAM" id="SSF158472">
    <property type="entry name" value="HAMP domain-like"/>
    <property type="match status" value="1"/>
</dbReference>
<gene>
    <name evidence="20" type="ORF">CK621_11305</name>
</gene>
<proteinExistence type="predicted"/>
<evidence type="ECO:0000256" key="3">
    <source>
        <dbReference type="ARBA" id="ARBA00022475"/>
    </source>
</evidence>
<keyword evidence="13 14" id="KW-0472">Membrane</keyword>
<evidence type="ECO:0000256" key="12">
    <source>
        <dbReference type="ARBA" id="ARBA00023012"/>
    </source>
</evidence>
<dbReference type="InterPro" id="IPR005467">
    <property type="entry name" value="His_kinase_dom"/>
</dbReference>
<evidence type="ECO:0000259" key="19">
    <source>
        <dbReference type="PROSITE" id="PS50885"/>
    </source>
</evidence>
<dbReference type="SUPFAM" id="SSF55781">
    <property type="entry name" value="GAF domain-like"/>
    <property type="match status" value="1"/>
</dbReference>
<keyword evidence="12 14" id="KW-0902">Two-component regulatory system</keyword>
<dbReference type="PIRSF" id="PIRSF003167">
    <property type="entry name" value="STHK_NarX/NarQ"/>
    <property type="match status" value="1"/>
</dbReference>
<reference evidence="20 21" key="1">
    <citation type="submission" date="2017-08" db="EMBL/GenBank/DDBJ databases">
        <title>WGS of Clinical strains of the CDC Group NO-1 linked to zoonotic infections in humans.</title>
        <authorList>
            <person name="Bernier A.-M."/>
            <person name="Bernard K."/>
        </authorList>
    </citation>
    <scope>NUCLEOTIDE SEQUENCE [LARGE SCALE GENOMIC DNA]</scope>
    <source>
        <strain evidence="20 21">NML120219</strain>
    </source>
</reference>
<dbReference type="Pfam" id="PF13675">
    <property type="entry name" value="PilJ"/>
    <property type="match status" value="1"/>
</dbReference>
<feature type="transmembrane region" description="Helical" evidence="17">
    <location>
        <begin position="61"/>
        <end position="88"/>
    </location>
</feature>
<keyword evidence="6 14" id="KW-0808">Transferase</keyword>
<feature type="coiled-coil region" evidence="15">
    <location>
        <begin position="290"/>
        <end position="324"/>
    </location>
</feature>
<dbReference type="SMART" id="SM00304">
    <property type="entry name" value="HAMP"/>
    <property type="match status" value="1"/>
</dbReference>
<dbReference type="SUPFAM" id="SSF55874">
    <property type="entry name" value="ATPase domain of HSP90 chaperone/DNA topoisomerase II/histidine kinase"/>
    <property type="match status" value="1"/>
</dbReference>
<accession>A0A2A2AW46</accession>
<evidence type="ECO:0000256" key="10">
    <source>
        <dbReference type="ARBA" id="ARBA00022840"/>
    </source>
</evidence>
<evidence type="ECO:0000256" key="13">
    <source>
        <dbReference type="ARBA" id="ARBA00023136"/>
    </source>
</evidence>
<dbReference type="Gene3D" id="1.20.5.1930">
    <property type="match status" value="1"/>
</dbReference>
<keyword evidence="11 17" id="KW-1133">Transmembrane helix</keyword>
<evidence type="ECO:0000256" key="5">
    <source>
        <dbReference type="ARBA" id="ARBA00022553"/>
    </source>
</evidence>
<dbReference type="Proteomes" id="UP000218439">
    <property type="component" value="Unassembled WGS sequence"/>
</dbReference>
<feature type="transmembrane region" description="Helical" evidence="17">
    <location>
        <begin position="234"/>
        <end position="255"/>
    </location>
</feature>
<evidence type="ECO:0000256" key="15">
    <source>
        <dbReference type="SAM" id="Coils"/>
    </source>
</evidence>
<evidence type="ECO:0000256" key="17">
    <source>
        <dbReference type="SAM" id="Phobius"/>
    </source>
</evidence>
<dbReference type="CDD" id="cd06225">
    <property type="entry name" value="HAMP"/>
    <property type="match status" value="1"/>
</dbReference>
<dbReference type="InterPro" id="IPR036890">
    <property type="entry name" value="HATPase_C_sf"/>
</dbReference>
<keyword evidence="7 17" id="KW-0812">Transmembrane</keyword>
<evidence type="ECO:0000256" key="1">
    <source>
        <dbReference type="ARBA" id="ARBA00000085"/>
    </source>
</evidence>
<dbReference type="Pfam" id="PF13185">
    <property type="entry name" value="GAF_2"/>
    <property type="match status" value="1"/>
</dbReference>
<dbReference type="CDD" id="cd16917">
    <property type="entry name" value="HATPase_UhpB-NarQ-NarX-like"/>
    <property type="match status" value="1"/>
</dbReference>
<dbReference type="InterPro" id="IPR003660">
    <property type="entry name" value="HAMP_dom"/>
</dbReference>
<dbReference type="Pfam" id="PF00672">
    <property type="entry name" value="HAMP"/>
    <property type="match status" value="1"/>
</dbReference>
<dbReference type="EC" id="2.7.13.3" evidence="14"/>
<dbReference type="Gene3D" id="3.30.450.40">
    <property type="match status" value="1"/>
</dbReference>
<dbReference type="InterPro" id="IPR003594">
    <property type="entry name" value="HATPase_dom"/>
</dbReference>
<dbReference type="InterPro" id="IPR042295">
    <property type="entry name" value="NarX-like_N_sf"/>
</dbReference>
<dbReference type="PANTHER" id="PTHR24421:SF10">
    <property type="entry name" value="NITRATE_NITRITE SENSOR PROTEIN NARQ"/>
    <property type="match status" value="1"/>
</dbReference>
<comment type="caution">
    <text evidence="20">The sequence shown here is derived from an EMBL/GenBank/DDBJ whole genome shotgun (WGS) entry which is preliminary data.</text>
</comment>
<dbReference type="SMART" id="SM00065">
    <property type="entry name" value="GAF"/>
    <property type="match status" value="1"/>
</dbReference>
<dbReference type="SMART" id="SM00387">
    <property type="entry name" value="HATPase_c"/>
    <property type="match status" value="1"/>
</dbReference>
<dbReference type="EMBL" id="NSJE01000020">
    <property type="protein sequence ID" value="PAT42056.1"/>
    <property type="molecule type" value="Genomic_DNA"/>
</dbReference>
<dbReference type="GO" id="GO:0046983">
    <property type="term" value="F:protein dimerization activity"/>
    <property type="evidence" value="ECO:0007669"/>
    <property type="project" value="UniProtKB-UniRule"/>
</dbReference>
<dbReference type="InterPro" id="IPR011712">
    <property type="entry name" value="Sig_transdc_His_kin_sub3_dim/P"/>
</dbReference>
<dbReference type="GO" id="GO:0005524">
    <property type="term" value="F:ATP binding"/>
    <property type="evidence" value="ECO:0007669"/>
    <property type="project" value="UniProtKB-UniRule"/>
</dbReference>
<comment type="catalytic activity">
    <reaction evidence="1 14">
        <text>ATP + protein L-histidine = ADP + protein N-phospho-L-histidine.</text>
        <dbReference type="EC" id="2.7.13.3"/>
    </reaction>
</comment>
<dbReference type="Gene3D" id="3.30.565.10">
    <property type="entry name" value="Histidine kinase-like ATPase, C-terminal domain"/>
    <property type="match status" value="1"/>
</dbReference>
<keyword evidence="3 14" id="KW-1003">Cell membrane</keyword>
<dbReference type="InterPro" id="IPR050482">
    <property type="entry name" value="Sensor_HK_TwoCompSys"/>
</dbReference>
<evidence type="ECO:0000256" key="8">
    <source>
        <dbReference type="ARBA" id="ARBA00022741"/>
    </source>
</evidence>
<dbReference type="PROSITE" id="PS50885">
    <property type="entry name" value="HAMP"/>
    <property type="match status" value="1"/>
</dbReference>
<keyword evidence="8 14" id="KW-0547">Nucleotide-binding</keyword>